<dbReference type="AlphaFoldDB" id="A0A078B0L6"/>
<keyword evidence="1" id="KW-0175">Coiled coil</keyword>
<dbReference type="OrthoDB" id="298589at2759"/>
<sequence>MASKQSVDLHGDGLVENLFHFIWSKDCLFKSGPQVLIPDTIIYRFEQPAFWYFSKKTDGTILRKNKKNLNNKSIEEAFLKNISGSGIVAVYIYNKTERNIVNVMNKQQKIRINEQQQDYDIEQDDELANANYDGLSIHQRKNSQKVLRIVWSPKICVFERKENLKDLYDQKYDMYERVVTYEGEDISQHISNVTFEKIRPNRMVLNFKIDKNDKIWLLWCSSLRIEGKTYKSEDIKMVEFSVPKNQTLNALPLRIEHKPSLPITIRHGQTHSSKAPTNLHRESKCLSCNFLMEPDRMYEITMKMVIQDHDLRAFKDSKYLVQREIQNPKDLVERQNSLLKGIEIKPAPKNFENDNADTQEKKEEKKEMQKQWKRVQSAGEMRKTDDFRTTQNWIQNILSKDKPKIKTLIIPFILKQLYPQMTLHQYQELKEDINFQNQTTYVCEECFLCISMSSESSGVKFKIPKPIKKVVLKKQEPEKIQQRRNQTYVRIRGMSNSAGDKYRSQSLEQTEDDLIDSKFYKNLQALKVRKNTSLDRIDVDKIQRLFATPKNTNMNHNISSDQIEFPNNDSNFHMLQSSIDQIDKRLNEIENQVIYSKIGRPPLVPPISKDKYKQIASKNRILLRQKLENIKQQENVNSSNQNNSTNLLQPIQQYPNSISSLATSISESPYYKEMVKHRKKLNLSGMLKNLDSGQANVQNQHYKRQIYKSDSKTRENTININIQDEEFHLPTI</sequence>
<protein>
    <submittedName>
        <fullName evidence="3">Uncharacterized protein</fullName>
    </submittedName>
</protein>
<dbReference type="Proteomes" id="UP000039865">
    <property type="component" value="Unassembled WGS sequence"/>
</dbReference>
<reference evidence="3 4" key="1">
    <citation type="submission" date="2014-06" db="EMBL/GenBank/DDBJ databases">
        <authorList>
            <person name="Swart Estienne"/>
        </authorList>
    </citation>
    <scope>NUCLEOTIDE SEQUENCE [LARGE SCALE GENOMIC DNA]</scope>
    <source>
        <strain evidence="3 4">130c</strain>
    </source>
</reference>
<feature type="coiled-coil region" evidence="1">
    <location>
        <begin position="572"/>
        <end position="633"/>
    </location>
</feature>
<feature type="compositionally biased region" description="Basic and acidic residues" evidence="2">
    <location>
        <begin position="358"/>
        <end position="367"/>
    </location>
</feature>
<name>A0A078B0L6_STYLE</name>
<keyword evidence="4" id="KW-1185">Reference proteome</keyword>
<evidence type="ECO:0000256" key="2">
    <source>
        <dbReference type="SAM" id="MobiDB-lite"/>
    </source>
</evidence>
<organism evidence="3 4">
    <name type="scientific">Stylonychia lemnae</name>
    <name type="common">Ciliate</name>
    <dbReference type="NCBI Taxonomy" id="5949"/>
    <lineage>
        <taxon>Eukaryota</taxon>
        <taxon>Sar</taxon>
        <taxon>Alveolata</taxon>
        <taxon>Ciliophora</taxon>
        <taxon>Intramacronucleata</taxon>
        <taxon>Spirotrichea</taxon>
        <taxon>Stichotrichia</taxon>
        <taxon>Sporadotrichida</taxon>
        <taxon>Oxytrichidae</taxon>
        <taxon>Stylonychinae</taxon>
        <taxon>Stylonychia</taxon>
    </lineage>
</organism>
<evidence type="ECO:0000313" key="4">
    <source>
        <dbReference type="Proteomes" id="UP000039865"/>
    </source>
</evidence>
<evidence type="ECO:0000313" key="3">
    <source>
        <dbReference type="EMBL" id="CDW88079.1"/>
    </source>
</evidence>
<gene>
    <name evidence="3" type="primary">Contig13483.g14385</name>
    <name evidence="3" type="ORF">STYLEM_17195</name>
</gene>
<proteinExistence type="predicted"/>
<dbReference type="OMA" id="KLYQPLW"/>
<dbReference type="InParanoid" id="A0A078B0L6"/>
<dbReference type="EMBL" id="CCKQ01016204">
    <property type="protein sequence ID" value="CDW88079.1"/>
    <property type="molecule type" value="Genomic_DNA"/>
</dbReference>
<feature type="region of interest" description="Disordered" evidence="2">
    <location>
        <begin position="347"/>
        <end position="367"/>
    </location>
</feature>
<accession>A0A078B0L6</accession>
<evidence type="ECO:0000256" key="1">
    <source>
        <dbReference type="SAM" id="Coils"/>
    </source>
</evidence>